<organism evidence="4 5">
    <name type="scientific">Litoreibacter roseus</name>
    <dbReference type="NCBI Taxonomy" id="2601869"/>
    <lineage>
        <taxon>Bacteria</taxon>
        <taxon>Pseudomonadati</taxon>
        <taxon>Pseudomonadota</taxon>
        <taxon>Alphaproteobacteria</taxon>
        <taxon>Rhodobacterales</taxon>
        <taxon>Roseobacteraceae</taxon>
        <taxon>Litoreibacter</taxon>
    </lineage>
</organism>
<dbReference type="Gene3D" id="3.40.630.30">
    <property type="match status" value="1"/>
</dbReference>
<keyword evidence="5" id="KW-1185">Reference proteome</keyword>
<dbReference type="SUPFAM" id="SSF55729">
    <property type="entry name" value="Acyl-CoA N-acyltransferases (Nat)"/>
    <property type="match status" value="1"/>
</dbReference>
<feature type="domain" description="N-acetyltransferase" evidence="3">
    <location>
        <begin position="1"/>
        <end position="163"/>
    </location>
</feature>
<dbReference type="PANTHER" id="PTHR43877:SF2">
    <property type="entry name" value="AMINOALKYLPHOSPHONATE N-ACETYLTRANSFERASE-RELATED"/>
    <property type="match status" value="1"/>
</dbReference>
<dbReference type="InterPro" id="IPR050832">
    <property type="entry name" value="Bact_Acetyltransf"/>
</dbReference>
<name>A0A6N6JHC7_9RHOB</name>
<evidence type="ECO:0000313" key="5">
    <source>
        <dbReference type="Proteomes" id="UP000436822"/>
    </source>
</evidence>
<dbReference type="Pfam" id="PF00583">
    <property type="entry name" value="Acetyltransf_1"/>
    <property type="match status" value="1"/>
</dbReference>
<evidence type="ECO:0000259" key="3">
    <source>
        <dbReference type="PROSITE" id="PS51186"/>
    </source>
</evidence>
<dbReference type="PROSITE" id="PS51186">
    <property type="entry name" value="GNAT"/>
    <property type="match status" value="1"/>
</dbReference>
<dbReference type="EMBL" id="BLJE01000002">
    <property type="protein sequence ID" value="GFE65535.1"/>
    <property type="molecule type" value="Genomic_DNA"/>
</dbReference>
<reference evidence="4 5" key="1">
    <citation type="submission" date="2019-12" db="EMBL/GenBank/DDBJ databases">
        <title>Litoreibacter badius sp. nov., a novel bacteriochlorophyll a-containing bacterium in the genus Litoreibacter.</title>
        <authorList>
            <person name="Kanamuro M."/>
            <person name="Takabe Y."/>
            <person name="Mori K."/>
            <person name="Takaichi S."/>
            <person name="Hanada S."/>
        </authorList>
    </citation>
    <scope>NUCLEOTIDE SEQUENCE [LARGE SCALE GENOMIC DNA]</scope>
    <source>
        <strain evidence="4 5">K6</strain>
    </source>
</reference>
<keyword evidence="1" id="KW-0808">Transferase</keyword>
<dbReference type="PANTHER" id="PTHR43877">
    <property type="entry name" value="AMINOALKYLPHOSPHONATE N-ACETYLTRANSFERASE-RELATED-RELATED"/>
    <property type="match status" value="1"/>
</dbReference>
<dbReference type="AlphaFoldDB" id="A0A6N6JHC7"/>
<dbReference type="CDD" id="cd04301">
    <property type="entry name" value="NAT_SF"/>
    <property type="match status" value="1"/>
</dbReference>
<dbReference type="RefSeq" id="WP_159807553.1">
    <property type="nucleotide sequence ID" value="NZ_BLJE01000002.1"/>
</dbReference>
<dbReference type="GO" id="GO:0016747">
    <property type="term" value="F:acyltransferase activity, transferring groups other than amino-acyl groups"/>
    <property type="evidence" value="ECO:0007669"/>
    <property type="project" value="InterPro"/>
</dbReference>
<dbReference type="OrthoDB" id="9788300at2"/>
<protein>
    <recommendedName>
        <fullName evidence="3">N-acetyltransferase domain-containing protein</fullName>
    </recommendedName>
</protein>
<sequence>MIRWLGPDDLAQWRDLRGEALRLYPKAFLTTYDDFMAEPDEALRARLAEGNTLGLFNSDDLVGSAVFIRHSGARIQHRAEIVAFYVRPTHQGQGGAQMMIDALVDHANTSGILQLELQAAASNPRAISFYEKMGFQRFGTNPRIVLEDGVFEDDHFFVRFLDR</sequence>
<dbReference type="Proteomes" id="UP000436822">
    <property type="component" value="Unassembled WGS sequence"/>
</dbReference>
<proteinExistence type="predicted"/>
<dbReference type="InterPro" id="IPR000182">
    <property type="entry name" value="GNAT_dom"/>
</dbReference>
<evidence type="ECO:0000256" key="2">
    <source>
        <dbReference type="ARBA" id="ARBA00023315"/>
    </source>
</evidence>
<keyword evidence="2" id="KW-0012">Acyltransferase</keyword>
<gene>
    <name evidence="4" type="ORF">KIN_26090</name>
</gene>
<comment type="caution">
    <text evidence="4">The sequence shown here is derived from an EMBL/GenBank/DDBJ whole genome shotgun (WGS) entry which is preliminary data.</text>
</comment>
<evidence type="ECO:0000256" key="1">
    <source>
        <dbReference type="ARBA" id="ARBA00022679"/>
    </source>
</evidence>
<evidence type="ECO:0000313" key="4">
    <source>
        <dbReference type="EMBL" id="GFE65535.1"/>
    </source>
</evidence>
<dbReference type="InterPro" id="IPR016181">
    <property type="entry name" value="Acyl_CoA_acyltransferase"/>
</dbReference>
<accession>A0A6N6JHC7</accession>